<dbReference type="EMBL" id="JACXAA010000035">
    <property type="protein sequence ID" value="MBD2757852.1"/>
    <property type="molecule type" value="Genomic_DNA"/>
</dbReference>
<comment type="caution">
    <text evidence="1">The sequence shown here is derived from an EMBL/GenBank/DDBJ whole genome shotgun (WGS) entry which is preliminary data.</text>
</comment>
<dbReference type="RefSeq" id="WP_191043474.1">
    <property type="nucleotide sequence ID" value="NZ_JACXAA010000035.1"/>
</dbReference>
<dbReference type="SUPFAM" id="SSF46785">
    <property type="entry name" value="Winged helix' DNA-binding domain"/>
    <property type="match status" value="1"/>
</dbReference>
<dbReference type="Gene3D" id="1.10.10.10">
    <property type="entry name" value="Winged helix-like DNA-binding domain superfamily/Winged helix DNA-binding domain"/>
    <property type="match status" value="1"/>
</dbReference>
<protein>
    <submittedName>
        <fullName evidence="1">Helix-turn-helix transcriptional regulator</fullName>
    </submittedName>
</protein>
<evidence type="ECO:0000313" key="2">
    <source>
        <dbReference type="Proteomes" id="UP000653797"/>
    </source>
</evidence>
<proteinExistence type="predicted"/>
<dbReference type="InterPro" id="IPR036388">
    <property type="entry name" value="WH-like_DNA-bd_sf"/>
</dbReference>
<reference evidence="1" key="1">
    <citation type="submission" date="2020-09" db="EMBL/GenBank/DDBJ databases">
        <authorList>
            <person name="Kim M.K."/>
        </authorList>
    </citation>
    <scope>NUCLEOTIDE SEQUENCE</scope>
    <source>
        <strain evidence="1">BT704</strain>
    </source>
</reference>
<organism evidence="1 2">
    <name type="scientific">Spirosoma validum</name>
    <dbReference type="NCBI Taxonomy" id="2771355"/>
    <lineage>
        <taxon>Bacteria</taxon>
        <taxon>Pseudomonadati</taxon>
        <taxon>Bacteroidota</taxon>
        <taxon>Cytophagia</taxon>
        <taxon>Cytophagales</taxon>
        <taxon>Cytophagaceae</taxon>
        <taxon>Spirosoma</taxon>
    </lineage>
</organism>
<dbReference type="AlphaFoldDB" id="A0A927GHB2"/>
<dbReference type="Proteomes" id="UP000653797">
    <property type="component" value="Unassembled WGS sequence"/>
</dbReference>
<name>A0A927GHB2_9BACT</name>
<sequence length="140" mass="16042">MSKLIVPSYLVPKQSGSMICDQQGVIQLADMLKAMGHPLRIQIITILVKERIVSIPTLQDHLPGVDQFIIYSNLRYMHKKHLVKKLRKGREIYFGLSEKAVSAGFGTFFQDRFSQNSKRIDDKAVPVPEIFTPRETHVFM</sequence>
<accession>A0A927GHB2</accession>
<dbReference type="InterPro" id="IPR036390">
    <property type="entry name" value="WH_DNA-bd_sf"/>
</dbReference>
<keyword evidence="2" id="KW-1185">Reference proteome</keyword>
<evidence type="ECO:0000313" key="1">
    <source>
        <dbReference type="EMBL" id="MBD2757852.1"/>
    </source>
</evidence>
<gene>
    <name evidence="1" type="ORF">IC230_33635</name>
</gene>